<comment type="caution">
    <text evidence="2">The sequence shown here is derived from an EMBL/GenBank/DDBJ whole genome shotgun (WGS) entry which is preliminary data.</text>
</comment>
<dbReference type="InterPro" id="IPR000192">
    <property type="entry name" value="Aminotrans_V_dom"/>
</dbReference>
<keyword evidence="2" id="KW-0808">Transferase</keyword>
<accession>A0A0R1XLI6</accession>
<dbReference type="GO" id="GO:0008483">
    <property type="term" value="F:transaminase activity"/>
    <property type="evidence" value="ECO:0007669"/>
    <property type="project" value="UniProtKB-KW"/>
</dbReference>
<organism evidence="2 3">
    <name type="scientific">Agrilactobacillus composti DSM 18527 = JCM 14202</name>
    <dbReference type="NCBI Taxonomy" id="1423734"/>
    <lineage>
        <taxon>Bacteria</taxon>
        <taxon>Bacillati</taxon>
        <taxon>Bacillota</taxon>
        <taxon>Bacilli</taxon>
        <taxon>Lactobacillales</taxon>
        <taxon>Lactobacillaceae</taxon>
        <taxon>Agrilactobacillus</taxon>
    </lineage>
</organism>
<evidence type="ECO:0000259" key="1">
    <source>
        <dbReference type="Pfam" id="PF00266"/>
    </source>
</evidence>
<keyword evidence="2" id="KW-0032">Aminotransferase</keyword>
<dbReference type="Proteomes" id="UP000051236">
    <property type="component" value="Unassembled WGS sequence"/>
</dbReference>
<dbReference type="eggNOG" id="COG0520">
    <property type="taxonomic scope" value="Bacteria"/>
</dbReference>
<dbReference type="STRING" id="1423734.FC83_GL001757"/>
<dbReference type="NCBIfam" id="TIGR01977">
    <property type="entry name" value="am_tr_V_EF2568"/>
    <property type="match status" value="1"/>
</dbReference>
<evidence type="ECO:0000313" key="3">
    <source>
        <dbReference type="Proteomes" id="UP000051236"/>
    </source>
</evidence>
<proteinExistence type="predicted"/>
<reference evidence="2 3" key="1">
    <citation type="journal article" date="2015" name="Genome Announc.">
        <title>Expanding the biotechnology potential of lactobacilli through comparative genomics of 213 strains and associated genera.</title>
        <authorList>
            <person name="Sun Z."/>
            <person name="Harris H.M."/>
            <person name="McCann A."/>
            <person name="Guo C."/>
            <person name="Argimon S."/>
            <person name="Zhang W."/>
            <person name="Yang X."/>
            <person name="Jeffery I.B."/>
            <person name="Cooney J.C."/>
            <person name="Kagawa T.F."/>
            <person name="Liu W."/>
            <person name="Song Y."/>
            <person name="Salvetti E."/>
            <person name="Wrobel A."/>
            <person name="Rasinkangas P."/>
            <person name="Parkhill J."/>
            <person name="Rea M.C."/>
            <person name="O'Sullivan O."/>
            <person name="Ritari J."/>
            <person name="Douillard F.P."/>
            <person name="Paul Ross R."/>
            <person name="Yang R."/>
            <person name="Briner A.E."/>
            <person name="Felis G.E."/>
            <person name="de Vos W.M."/>
            <person name="Barrangou R."/>
            <person name="Klaenhammer T.R."/>
            <person name="Caufield P.W."/>
            <person name="Cui Y."/>
            <person name="Zhang H."/>
            <person name="O'Toole P.W."/>
        </authorList>
    </citation>
    <scope>NUCLEOTIDE SEQUENCE [LARGE SCALE GENOMIC DNA]</scope>
    <source>
        <strain evidence="2 3">DSM 18527</strain>
    </source>
</reference>
<dbReference type="Gene3D" id="3.90.1150.10">
    <property type="entry name" value="Aspartate Aminotransferase, domain 1"/>
    <property type="match status" value="1"/>
</dbReference>
<protein>
    <submittedName>
        <fullName evidence="2">Aminotransferase, class V</fullName>
    </submittedName>
</protein>
<dbReference type="EMBL" id="AZGA01000088">
    <property type="protein sequence ID" value="KRM30621.1"/>
    <property type="molecule type" value="Genomic_DNA"/>
</dbReference>
<evidence type="ECO:0000313" key="2">
    <source>
        <dbReference type="EMBL" id="KRM30621.1"/>
    </source>
</evidence>
<dbReference type="PANTHER" id="PTHR43586:SF4">
    <property type="entry name" value="ISOPENICILLIN N EPIMERASE"/>
    <property type="match status" value="1"/>
</dbReference>
<dbReference type="Gene3D" id="3.40.640.10">
    <property type="entry name" value="Type I PLP-dependent aspartate aminotransferase-like (Major domain)"/>
    <property type="match status" value="1"/>
</dbReference>
<dbReference type="InterPro" id="IPR010969">
    <property type="entry name" value="Cys_dSase-rel_unknwn_funct"/>
</dbReference>
<dbReference type="RefSeq" id="WP_057003039.1">
    <property type="nucleotide sequence ID" value="NZ_AZGA01000088.1"/>
</dbReference>
<dbReference type="SUPFAM" id="SSF53383">
    <property type="entry name" value="PLP-dependent transferases"/>
    <property type="match status" value="1"/>
</dbReference>
<dbReference type="PATRIC" id="fig|1423734.3.peg.1776"/>
<dbReference type="InterPro" id="IPR015421">
    <property type="entry name" value="PyrdxlP-dep_Trfase_major"/>
</dbReference>
<keyword evidence="3" id="KW-1185">Reference proteome</keyword>
<name>A0A0R1XLI6_9LACO</name>
<dbReference type="InterPro" id="IPR015424">
    <property type="entry name" value="PyrdxlP-dep_Trfase"/>
</dbReference>
<dbReference type="InterPro" id="IPR015422">
    <property type="entry name" value="PyrdxlP-dep_Trfase_small"/>
</dbReference>
<dbReference type="NCBIfam" id="NF040779">
    <property type="entry name" value="Sec_lyase_SclA"/>
    <property type="match status" value="1"/>
</dbReference>
<dbReference type="AlphaFoldDB" id="A0A0R1XLI6"/>
<sequence length="383" mass="40048">MSIDLNWAATSAQKPASVLKTVTTYLNDNHYENQNRALPGVEAMSIALDTRETLSKFFGVGDASRVLFTASATMSMNMVLNGLLQPGDQVLTSDMEHNAVSRPLTLLGKKGVTTTYLPCDVTGVLDTKAIAPACGPNTKALVLTHASNVTGTIEPVAEAFRIAKSFGLITILDAAQTAGYLPIDMQALHADVVVFAGHKGLLGLPGIGGFCLADGMAEKIKPWLVGGTGNASAANEQPDFLPDKFEPGTPNTIGILSLGAGVKALEKMGLAKVHQKEQALTAYFLKGLADLPVTVYGPNEAALMTPVVSINGQGWDPGVLGGALYEKDGIITRCGLHCAPIAHRNIGTFPGGTVRFSFGYATTQAELDQALTVLATVLKEGGK</sequence>
<feature type="domain" description="Aminotransferase class V" evidence="1">
    <location>
        <begin position="8"/>
        <end position="369"/>
    </location>
</feature>
<gene>
    <name evidence="2" type="ORF">FC83_GL001757</name>
</gene>
<dbReference type="PANTHER" id="PTHR43586">
    <property type="entry name" value="CYSTEINE DESULFURASE"/>
    <property type="match status" value="1"/>
</dbReference>
<dbReference type="Pfam" id="PF00266">
    <property type="entry name" value="Aminotran_5"/>
    <property type="match status" value="1"/>
</dbReference>